<evidence type="ECO:0000256" key="1">
    <source>
        <dbReference type="SAM" id="SignalP"/>
    </source>
</evidence>
<feature type="signal peptide" evidence="1">
    <location>
        <begin position="1"/>
        <end position="18"/>
    </location>
</feature>
<name>A0A7W6M6T0_9RHOB</name>
<dbReference type="OrthoDB" id="7726157at2"/>
<organism evidence="2 3">
    <name type="scientific">Sulfitobacter noctilucicola</name>
    <dbReference type="NCBI Taxonomy" id="1342301"/>
    <lineage>
        <taxon>Bacteria</taxon>
        <taxon>Pseudomonadati</taxon>
        <taxon>Pseudomonadota</taxon>
        <taxon>Alphaproteobacteria</taxon>
        <taxon>Rhodobacterales</taxon>
        <taxon>Roseobacteraceae</taxon>
        <taxon>Sulfitobacter</taxon>
    </lineage>
</organism>
<dbReference type="RefSeq" id="WP_025054535.1">
    <property type="nucleotide sequence ID" value="NZ_JACIFU010000001.1"/>
</dbReference>
<evidence type="ECO:0000313" key="2">
    <source>
        <dbReference type="EMBL" id="MBB4173429.1"/>
    </source>
</evidence>
<keyword evidence="3" id="KW-1185">Reference proteome</keyword>
<keyword evidence="1" id="KW-0732">Signal</keyword>
<protein>
    <submittedName>
        <fullName evidence="2">L-lactate utilization protein LutB</fullName>
    </submittedName>
</protein>
<accession>A0A7W6M6T0</accession>
<sequence length="119" mass="13385">MRFLIVAGVLCTASAASAQPYSESMADCASVYQNAAQWVRTDESADKLMQAAIQWAEAAVRQSEIEGKPTSIDAVWDRIDVKTDAWEQKGSGVFFSEDFRDWTQYCRKFAKHTKVRINP</sequence>
<reference evidence="2 3" key="1">
    <citation type="submission" date="2020-08" db="EMBL/GenBank/DDBJ databases">
        <title>Genomic Encyclopedia of Type Strains, Phase IV (KMG-IV): sequencing the most valuable type-strain genomes for metagenomic binning, comparative biology and taxonomic classification.</title>
        <authorList>
            <person name="Goeker M."/>
        </authorList>
    </citation>
    <scope>NUCLEOTIDE SEQUENCE [LARGE SCALE GENOMIC DNA]</scope>
    <source>
        <strain evidence="2 3">DSM 101015</strain>
    </source>
</reference>
<dbReference type="AlphaFoldDB" id="A0A7W6M6T0"/>
<evidence type="ECO:0000313" key="3">
    <source>
        <dbReference type="Proteomes" id="UP000565745"/>
    </source>
</evidence>
<gene>
    <name evidence="2" type="ORF">GGR93_001190</name>
</gene>
<comment type="caution">
    <text evidence="2">The sequence shown here is derived from an EMBL/GenBank/DDBJ whole genome shotgun (WGS) entry which is preliminary data.</text>
</comment>
<dbReference type="Proteomes" id="UP000565745">
    <property type="component" value="Unassembled WGS sequence"/>
</dbReference>
<feature type="chain" id="PRO_5031573686" evidence="1">
    <location>
        <begin position="19"/>
        <end position="119"/>
    </location>
</feature>
<dbReference type="EMBL" id="JACIFU010000001">
    <property type="protein sequence ID" value="MBB4173429.1"/>
    <property type="molecule type" value="Genomic_DNA"/>
</dbReference>
<proteinExistence type="predicted"/>